<accession>A0A5F9C3U0</accession>
<keyword evidence="2" id="KW-1185">Reference proteome</keyword>
<protein>
    <submittedName>
        <fullName evidence="1">Uncharacterized protein</fullName>
    </submittedName>
</protein>
<proteinExistence type="predicted"/>
<dbReference type="Proteomes" id="UP000001811">
    <property type="component" value="Chromosome 14"/>
</dbReference>
<dbReference type="InParanoid" id="A0A5F9C3U0"/>
<organism evidence="1 2">
    <name type="scientific">Oryctolagus cuniculus</name>
    <name type="common">Rabbit</name>
    <dbReference type="NCBI Taxonomy" id="9986"/>
    <lineage>
        <taxon>Eukaryota</taxon>
        <taxon>Metazoa</taxon>
        <taxon>Chordata</taxon>
        <taxon>Craniata</taxon>
        <taxon>Vertebrata</taxon>
        <taxon>Euteleostomi</taxon>
        <taxon>Mammalia</taxon>
        <taxon>Eutheria</taxon>
        <taxon>Euarchontoglires</taxon>
        <taxon>Glires</taxon>
        <taxon>Lagomorpha</taxon>
        <taxon>Leporidae</taxon>
        <taxon>Oryctolagus</taxon>
    </lineage>
</organism>
<dbReference type="GeneTree" id="ENSGT00900000143497"/>
<evidence type="ECO:0000313" key="2">
    <source>
        <dbReference type="Proteomes" id="UP000001811"/>
    </source>
</evidence>
<dbReference type="AlphaFoldDB" id="A0A5F9C3U0"/>
<name>A0A5F9C3U0_RABIT</name>
<dbReference type="Bgee" id="ENSOCUG00000039428">
    <property type="expression patterns" value="Expressed in aorta and 12 other cell types or tissues"/>
</dbReference>
<reference evidence="1 2" key="1">
    <citation type="journal article" date="2011" name="Nature">
        <title>A high-resolution map of human evolutionary constraint using 29 mammals.</title>
        <authorList>
            <person name="Lindblad-Toh K."/>
            <person name="Garber M."/>
            <person name="Zuk O."/>
            <person name="Lin M.F."/>
            <person name="Parker B.J."/>
            <person name="Washietl S."/>
            <person name="Kheradpour P."/>
            <person name="Ernst J."/>
            <person name="Jordan G."/>
            <person name="Mauceli E."/>
            <person name="Ward L.D."/>
            <person name="Lowe C.B."/>
            <person name="Holloway A.K."/>
            <person name="Clamp M."/>
            <person name="Gnerre S."/>
            <person name="Alfoldi J."/>
            <person name="Beal K."/>
            <person name="Chang J."/>
            <person name="Clawson H."/>
            <person name="Cuff J."/>
            <person name="Di Palma F."/>
            <person name="Fitzgerald S."/>
            <person name="Flicek P."/>
            <person name="Guttman M."/>
            <person name="Hubisz M.J."/>
            <person name="Jaffe D.B."/>
            <person name="Jungreis I."/>
            <person name="Kent W.J."/>
            <person name="Kostka D."/>
            <person name="Lara M."/>
            <person name="Martins A.L."/>
            <person name="Massingham T."/>
            <person name="Moltke I."/>
            <person name="Raney B.J."/>
            <person name="Rasmussen M.D."/>
            <person name="Robinson J."/>
            <person name="Stark A."/>
            <person name="Vilella A.J."/>
            <person name="Wen J."/>
            <person name="Xie X."/>
            <person name="Zody M.C."/>
            <person name="Baldwin J."/>
            <person name="Bloom T."/>
            <person name="Chin C.W."/>
            <person name="Heiman D."/>
            <person name="Nicol R."/>
            <person name="Nusbaum C."/>
            <person name="Young S."/>
            <person name="Wilkinson J."/>
            <person name="Worley K.C."/>
            <person name="Kovar C.L."/>
            <person name="Muzny D.M."/>
            <person name="Gibbs R.A."/>
            <person name="Cree A."/>
            <person name="Dihn H.H."/>
            <person name="Fowler G."/>
            <person name="Jhangiani S."/>
            <person name="Joshi V."/>
            <person name="Lee S."/>
            <person name="Lewis L.R."/>
            <person name="Nazareth L.V."/>
            <person name="Okwuonu G."/>
            <person name="Santibanez J."/>
            <person name="Warren W.C."/>
            <person name="Mardis E.R."/>
            <person name="Weinstock G.M."/>
            <person name="Wilson R.K."/>
            <person name="Delehaunty K."/>
            <person name="Dooling D."/>
            <person name="Fronik C."/>
            <person name="Fulton L."/>
            <person name="Fulton B."/>
            <person name="Graves T."/>
            <person name="Minx P."/>
            <person name="Sodergren E."/>
            <person name="Birney E."/>
            <person name="Margulies E.H."/>
            <person name="Herrero J."/>
            <person name="Green E.D."/>
            <person name="Haussler D."/>
            <person name="Siepel A."/>
            <person name="Goldman N."/>
            <person name="Pollard K.S."/>
            <person name="Pedersen J.S."/>
            <person name="Lander E.S."/>
            <person name="Kellis M."/>
        </authorList>
    </citation>
    <scope>NUCLEOTIDE SEQUENCE [LARGE SCALE GENOMIC DNA]</scope>
    <source>
        <strain evidence="1 2">Thorbecke inbred</strain>
    </source>
</reference>
<dbReference type="EMBL" id="AAGW02013727">
    <property type="status" value="NOT_ANNOTATED_CDS"/>
    <property type="molecule type" value="Genomic_DNA"/>
</dbReference>
<evidence type="ECO:0000313" key="1">
    <source>
        <dbReference type="Ensembl" id="ENSOCUP00000028415.1"/>
    </source>
</evidence>
<dbReference type="Ensembl" id="ENSOCUT00000035577.1">
    <property type="protein sequence ID" value="ENSOCUP00000028415.1"/>
    <property type="gene ID" value="ENSOCUG00000039428.1"/>
</dbReference>
<reference evidence="1" key="2">
    <citation type="submission" date="2025-08" db="UniProtKB">
        <authorList>
            <consortium name="Ensembl"/>
        </authorList>
    </citation>
    <scope>IDENTIFICATION</scope>
    <source>
        <strain evidence="1">Thorbecke</strain>
    </source>
</reference>
<sequence>MVPSPGGQLSRTWLPQDGQVGLPAGELRVGEHHDAVLGSFVEAKHSLLVGALTDGIHASDHLVPAPVVAALVVRLPRVKQAVGPLPLGAASIRAGGALLARLPKGSRLRALALPAEAVPALAADLPVFGPAHSTCAALSHVCWSVTAQQTPSVVLLGSP</sequence>
<reference evidence="1" key="3">
    <citation type="submission" date="2025-09" db="UniProtKB">
        <authorList>
            <consortium name="Ensembl"/>
        </authorList>
    </citation>
    <scope>IDENTIFICATION</scope>
    <source>
        <strain evidence="1">Thorbecke</strain>
    </source>
</reference>